<dbReference type="InterPro" id="IPR001425">
    <property type="entry name" value="Arc/bac/fun_rhodopsins"/>
</dbReference>
<keyword evidence="9" id="KW-1185">Reference proteome</keyword>
<organism evidence="8 9">
    <name type="scientific">Pestalotiopsis fici (strain W106-1 / CGMCC3.15140)</name>
    <dbReference type="NCBI Taxonomy" id="1229662"/>
    <lineage>
        <taxon>Eukaryota</taxon>
        <taxon>Fungi</taxon>
        <taxon>Dikarya</taxon>
        <taxon>Ascomycota</taxon>
        <taxon>Pezizomycotina</taxon>
        <taxon>Sordariomycetes</taxon>
        <taxon>Xylariomycetidae</taxon>
        <taxon>Amphisphaeriales</taxon>
        <taxon>Sporocadaceae</taxon>
        <taxon>Pestalotiopsis</taxon>
    </lineage>
</organism>
<protein>
    <submittedName>
        <fullName evidence="8">Uncharacterized protein</fullName>
    </submittedName>
</protein>
<sequence length="407" mass="46337">MTSNNDVTCTKDSRRPPGTVPLERDNLRRIAVFEILESILYSRIHPLHSIIYHPKYSYGRSHPGLMTRLSYWSDWETKVLDTSPLEHAAALNSSQKANYGQNHTSLRFATSALLWVVVGTYVISFLICLGTSFRRPHGQRVFHYIFTISLLSAAIHYFTLASLFERISKLYWPNLAALGGARRDESNEMHMAESAYLFKKVTYGAMVLALGLLSGVPWAMIIYNIALAWIWIHSYLVFLTSNMWDTWPQTYLESFAWGFFAFGTIAWLILASNILGHGRESAVRLGGHRHYDFLSIWAVTTWFLWNLTIVSSIRDTGISLDVMDCFFGLAFVVADIMMTPIAAWLFCHSSHTLDHNKRAISDRVHDDGRDPEGSTVAPARGTDHQPETSTPFTLRQYFHRHPPTILS</sequence>
<evidence type="ECO:0000256" key="7">
    <source>
        <dbReference type="SAM" id="Phobius"/>
    </source>
</evidence>
<feature type="transmembrane region" description="Helical" evidence="7">
    <location>
        <begin position="326"/>
        <end position="347"/>
    </location>
</feature>
<dbReference type="OrthoDB" id="536545at2759"/>
<evidence type="ECO:0000256" key="5">
    <source>
        <dbReference type="ARBA" id="ARBA00023136"/>
    </source>
</evidence>
<comment type="subcellular location">
    <subcellularLocation>
        <location evidence="1">Membrane</location>
        <topology evidence="1">Multi-pass membrane protein</topology>
    </subcellularLocation>
</comment>
<dbReference type="STRING" id="1229662.W3WUC6"/>
<feature type="compositionally biased region" description="Basic and acidic residues" evidence="6">
    <location>
        <begin position="362"/>
        <end position="372"/>
    </location>
</feature>
<feature type="transmembrane region" description="Helical" evidence="7">
    <location>
        <begin position="296"/>
        <end position="314"/>
    </location>
</feature>
<evidence type="ECO:0000256" key="2">
    <source>
        <dbReference type="ARBA" id="ARBA00008130"/>
    </source>
</evidence>
<feature type="transmembrane region" description="Helical" evidence="7">
    <location>
        <begin position="256"/>
        <end position="275"/>
    </location>
</feature>
<evidence type="ECO:0000256" key="1">
    <source>
        <dbReference type="ARBA" id="ARBA00004141"/>
    </source>
</evidence>
<keyword evidence="4 7" id="KW-1133">Transmembrane helix</keyword>
<feature type="transmembrane region" description="Helical" evidence="7">
    <location>
        <begin position="108"/>
        <end position="129"/>
    </location>
</feature>
<keyword evidence="5 7" id="KW-0472">Membrane</keyword>
<dbReference type="eggNOG" id="ENOG502QQVQ">
    <property type="taxonomic scope" value="Eukaryota"/>
</dbReference>
<dbReference type="GeneID" id="19276375"/>
<evidence type="ECO:0000313" key="9">
    <source>
        <dbReference type="Proteomes" id="UP000030651"/>
    </source>
</evidence>
<reference evidence="9" key="1">
    <citation type="journal article" date="2015" name="BMC Genomics">
        <title>Genomic and transcriptomic analysis of the endophytic fungus Pestalotiopsis fici reveals its lifestyle and high potential for synthesis of natural products.</title>
        <authorList>
            <person name="Wang X."/>
            <person name="Zhang X."/>
            <person name="Liu L."/>
            <person name="Xiang M."/>
            <person name="Wang W."/>
            <person name="Sun X."/>
            <person name="Che Y."/>
            <person name="Guo L."/>
            <person name="Liu G."/>
            <person name="Guo L."/>
            <person name="Wang C."/>
            <person name="Yin W.B."/>
            <person name="Stadler M."/>
            <person name="Zhang X."/>
            <person name="Liu X."/>
        </authorList>
    </citation>
    <scope>NUCLEOTIDE SEQUENCE [LARGE SCALE GENOMIC DNA]</scope>
    <source>
        <strain evidence="9">W106-1 / CGMCC3.15140</strain>
    </source>
</reference>
<evidence type="ECO:0000313" key="8">
    <source>
        <dbReference type="EMBL" id="ETS77488.1"/>
    </source>
</evidence>
<dbReference type="EMBL" id="KI912116">
    <property type="protein sequence ID" value="ETS77488.1"/>
    <property type="molecule type" value="Genomic_DNA"/>
</dbReference>
<dbReference type="AlphaFoldDB" id="W3WUC6"/>
<name>W3WUC6_PESFW</name>
<dbReference type="RefSeq" id="XP_007838134.1">
    <property type="nucleotide sequence ID" value="XM_007839943.1"/>
</dbReference>
<dbReference type="KEGG" id="pfy:PFICI_11362"/>
<dbReference type="HOGENOM" id="CLU_676353_0_0_1"/>
<feature type="transmembrane region" description="Helical" evidence="7">
    <location>
        <begin position="201"/>
        <end position="219"/>
    </location>
</feature>
<comment type="similarity">
    <text evidence="2">Belongs to the archaeal/bacterial/fungal opsin family.</text>
</comment>
<dbReference type="SMART" id="SM01021">
    <property type="entry name" value="Bac_rhodopsin"/>
    <property type="match status" value="1"/>
</dbReference>
<feature type="region of interest" description="Disordered" evidence="6">
    <location>
        <begin position="362"/>
        <end position="389"/>
    </location>
</feature>
<dbReference type="InParanoid" id="W3WUC6"/>
<dbReference type="Proteomes" id="UP000030651">
    <property type="component" value="Unassembled WGS sequence"/>
</dbReference>
<evidence type="ECO:0000256" key="4">
    <source>
        <dbReference type="ARBA" id="ARBA00022989"/>
    </source>
</evidence>
<keyword evidence="3 7" id="KW-0812">Transmembrane</keyword>
<feature type="transmembrane region" description="Helical" evidence="7">
    <location>
        <begin position="141"/>
        <end position="164"/>
    </location>
</feature>
<proteinExistence type="inferred from homology"/>
<dbReference type="Gene3D" id="1.20.1070.10">
    <property type="entry name" value="Rhodopsin 7-helix transmembrane proteins"/>
    <property type="match status" value="1"/>
</dbReference>
<dbReference type="SUPFAM" id="SSF81321">
    <property type="entry name" value="Family A G protein-coupled receptor-like"/>
    <property type="match status" value="1"/>
</dbReference>
<evidence type="ECO:0000256" key="3">
    <source>
        <dbReference type="ARBA" id="ARBA00022692"/>
    </source>
</evidence>
<accession>W3WUC6</accession>
<evidence type="ECO:0000256" key="6">
    <source>
        <dbReference type="SAM" id="MobiDB-lite"/>
    </source>
</evidence>
<feature type="region of interest" description="Disordered" evidence="6">
    <location>
        <begin position="1"/>
        <end position="20"/>
    </location>
</feature>
<dbReference type="GO" id="GO:0016020">
    <property type="term" value="C:membrane"/>
    <property type="evidence" value="ECO:0007669"/>
    <property type="project" value="UniProtKB-SubCell"/>
</dbReference>
<gene>
    <name evidence="8" type="ORF">PFICI_11362</name>
</gene>